<proteinExistence type="predicted"/>
<dbReference type="RefSeq" id="WP_330810569.1">
    <property type="nucleotide sequence ID" value="NZ_JAZBJO010000012.1"/>
</dbReference>
<reference evidence="1 2" key="1">
    <citation type="submission" date="2023-11" db="EMBL/GenBank/DDBJ databases">
        <title>30 novel species of actinomycetes from the DSMZ collection.</title>
        <authorList>
            <person name="Nouioui I."/>
        </authorList>
    </citation>
    <scope>NUCLEOTIDE SEQUENCE [LARGE SCALE GENOMIC DNA]</scope>
    <source>
        <strain evidence="1 2">DSM 41524</strain>
    </source>
</reference>
<accession>A0ABU7PYX5</accession>
<evidence type="ECO:0000313" key="1">
    <source>
        <dbReference type="EMBL" id="MEE4594315.1"/>
    </source>
</evidence>
<gene>
    <name evidence="1" type="ORF">V2J94_20900</name>
</gene>
<dbReference type="Proteomes" id="UP001354709">
    <property type="component" value="Unassembled WGS sequence"/>
</dbReference>
<protein>
    <submittedName>
        <fullName evidence="1">Uncharacterized protein</fullName>
    </submittedName>
</protein>
<comment type="caution">
    <text evidence="1">The sequence shown here is derived from an EMBL/GenBank/DDBJ whole genome shotgun (WGS) entry which is preliminary data.</text>
</comment>
<sequence length="285" mass="32234">MSALIKDRDDLPGKLSHEGVRTALQGLRVPRWENLRTIVAVLAEQCSPPRDPQEEAARFLPLWRAIAEGESGTLKSARELDLNGWGGEDGRWTAEQVVGVLLNPFNAIEIHPSLATPHEPRMSEDDWMRAGVRLIEESGAEFALRALLRILKGDYVGAESGAPYGYENPGFETVEAFEVFRYGCQEILRRLRAEPNLLQDSIRAMRADETMSRDDRAEMLRAESDMGLVREVMTVTPDTWNDVSEEAHHMVFGYLIQNVQTVGRADLPPAERFRITWRIPEPRTE</sequence>
<name>A0ABU7PYX5_9ACTN</name>
<evidence type="ECO:0000313" key="2">
    <source>
        <dbReference type="Proteomes" id="UP001354709"/>
    </source>
</evidence>
<keyword evidence="2" id="KW-1185">Reference proteome</keyword>
<dbReference type="EMBL" id="JAZBJO010000012">
    <property type="protein sequence ID" value="MEE4594315.1"/>
    <property type="molecule type" value="Genomic_DNA"/>
</dbReference>
<organism evidence="1 2">
    <name type="scientific">Streptomyces asiaticus subsp. ignotus</name>
    <dbReference type="NCBI Taxonomy" id="3098222"/>
    <lineage>
        <taxon>Bacteria</taxon>
        <taxon>Bacillati</taxon>
        <taxon>Actinomycetota</taxon>
        <taxon>Actinomycetes</taxon>
        <taxon>Kitasatosporales</taxon>
        <taxon>Streptomycetaceae</taxon>
        <taxon>Streptomyces</taxon>
        <taxon>Streptomyces violaceusniger group</taxon>
    </lineage>
</organism>